<keyword evidence="1" id="KW-0472">Membrane</keyword>
<feature type="transmembrane region" description="Helical" evidence="1">
    <location>
        <begin position="127"/>
        <end position="153"/>
    </location>
</feature>
<feature type="transmembrane region" description="Helical" evidence="1">
    <location>
        <begin position="63"/>
        <end position="82"/>
    </location>
</feature>
<dbReference type="InterPro" id="IPR010295">
    <property type="entry name" value="DUF898"/>
</dbReference>
<dbReference type="STRING" id="1454373.ACMU_11865"/>
<keyword evidence="1" id="KW-0812">Transmembrane</keyword>
<keyword evidence="1" id="KW-1133">Transmembrane helix</keyword>
<feature type="transmembrane region" description="Helical" evidence="1">
    <location>
        <begin position="227"/>
        <end position="251"/>
    </location>
</feature>
<reference evidence="2 3" key="1">
    <citation type="submission" date="2014-03" db="EMBL/GenBank/DDBJ databases">
        <title>Draft Genome Sequence of Actibacterium mucosum KCTC 23349, a Marine Alphaproteobacterium with Complex Ionic Requirements Isolated from Mediterranean Seawater at Malvarrosa Beach, Valencia, Spain.</title>
        <authorList>
            <person name="Arahal D.R."/>
            <person name="Shao Z."/>
            <person name="Lai Q."/>
            <person name="Pujalte M.J."/>
        </authorList>
    </citation>
    <scope>NUCLEOTIDE SEQUENCE [LARGE SCALE GENOMIC DNA]</scope>
    <source>
        <strain evidence="2 3">KCTC 23349</strain>
    </source>
</reference>
<dbReference type="EMBL" id="JFKE01000004">
    <property type="protein sequence ID" value="KAJ55385.1"/>
    <property type="molecule type" value="Genomic_DNA"/>
</dbReference>
<sequence>MRETTTHKVTFTGNTKDFFGIWIVNVLLSILTLGIYSAWAKVRTNKYLYQHLKIDGRPFDYHATGKQILIGRIIIVLGLVAYTLAANILILNILILIAWLFLLPWLIVRSIRFNARVTSWSGLRFDFVGEAVEAFVVYILYPIVSVFTLYLTYPLVVRSQRRFRIDNFRFGRSNFEFDCSRGAFYKAFLIAGAWILAVALVVYALLPPIQSADDFLGANPSLAWAMFAPLLTYAVIFAAIIPAGFIVQAFLRNAVYNTTKLQGGHSFGSNVQPLKMIWIALSNALLVVVSVGLLLPWARIRMLGYLAAHTQVHVAGNIDDFVGSPQQAQTAVGDAYGDIEGLDIGLPL</sequence>
<dbReference type="OrthoDB" id="7462354at2"/>
<feature type="transmembrane region" description="Helical" evidence="1">
    <location>
        <begin position="20"/>
        <end position="42"/>
    </location>
</feature>
<comment type="caution">
    <text evidence="2">The sequence shown here is derived from an EMBL/GenBank/DDBJ whole genome shotgun (WGS) entry which is preliminary data.</text>
</comment>
<organism evidence="2 3">
    <name type="scientific">Actibacterium mucosum KCTC 23349</name>
    <dbReference type="NCBI Taxonomy" id="1454373"/>
    <lineage>
        <taxon>Bacteria</taxon>
        <taxon>Pseudomonadati</taxon>
        <taxon>Pseudomonadota</taxon>
        <taxon>Alphaproteobacteria</taxon>
        <taxon>Rhodobacterales</taxon>
        <taxon>Roseobacteraceae</taxon>
        <taxon>Actibacterium</taxon>
    </lineage>
</organism>
<protein>
    <submittedName>
        <fullName evidence="2">Uncharacterized protein</fullName>
    </submittedName>
</protein>
<dbReference type="Proteomes" id="UP000026249">
    <property type="component" value="Unassembled WGS sequence"/>
</dbReference>
<dbReference type="AlphaFoldDB" id="A0A037ZG05"/>
<feature type="transmembrane region" description="Helical" evidence="1">
    <location>
        <begin position="183"/>
        <end position="206"/>
    </location>
</feature>
<evidence type="ECO:0000313" key="3">
    <source>
        <dbReference type="Proteomes" id="UP000026249"/>
    </source>
</evidence>
<keyword evidence="3" id="KW-1185">Reference proteome</keyword>
<feature type="transmembrane region" description="Helical" evidence="1">
    <location>
        <begin position="88"/>
        <end position="107"/>
    </location>
</feature>
<feature type="transmembrane region" description="Helical" evidence="1">
    <location>
        <begin position="276"/>
        <end position="295"/>
    </location>
</feature>
<name>A0A037ZG05_9RHOB</name>
<accession>A0A037ZG05</accession>
<evidence type="ECO:0000256" key="1">
    <source>
        <dbReference type="SAM" id="Phobius"/>
    </source>
</evidence>
<evidence type="ECO:0000313" key="2">
    <source>
        <dbReference type="EMBL" id="KAJ55385.1"/>
    </source>
</evidence>
<proteinExistence type="predicted"/>
<dbReference type="Pfam" id="PF05987">
    <property type="entry name" value="DUF898"/>
    <property type="match status" value="1"/>
</dbReference>
<gene>
    <name evidence="2" type="ORF">ACMU_11865</name>
</gene>